<dbReference type="EMBL" id="FMSV02000189">
    <property type="protein sequence ID" value="SEH05312.1"/>
    <property type="molecule type" value="Genomic_DNA"/>
</dbReference>
<dbReference type="InterPro" id="IPR025519">
    <property type="entry name" value="DUF4407"/>
</dbReference>
<reference evidence="2 3" key="1">
    <citation type="submission" date="2016-10" db="EMBL/GenBank/DDBJ databases">
        <authorList>
            <person name="de Groot N.N."/>
        </authorList>
    </citation>
    <scope>NUCLEOTIDE SEQUENCE [LARGE SCALE GENOMIC DNA]</scope>
    <source>
        <strain evidence="2">MBHS1</strain>
    </source>
</reference>
<keyword evidence="1" id="KW-0472">Membrane</keyword>
<accession>A0A1H6F5E1</accession>
<proteinExistence type="predicted"/>
<protein>
    <recommendedName>
        <fullName evidence="4">DUF4407 domain-containing protein</fullName>
    </recommendedName>
</protein>
<feature type="transmembrane region" description="Helical" evidence="1">
    <location>
        <begin position="107"/>
        <end position="126"/>
    </location>
</feature>
<dbReference type="AlphaFoldDB" id="A0A1H6F5E1"/>
<keyword evidence="1" id="KW-1133">Transmembrane helix</keyword>
<organism evidence="2 3">
    <name type="scientific">Candidatus Venteria ishoeyi</name>
    <dbReference type="NCBI Taxonomy" id="1899563"/>
    <lineage>
        <taxon>Bacteria</taxon>
        <taxon>Pseudomonadati</taxon>
        <taxon>Pseudomonadota</taxon>
        <taxon>Gammaproteobacteria</taxon>
        <taxon>Thiotrichales</taxon>
        <taxon>Thiotrichaceae</taxon>
        <taxon>Venteria</taxon>
    </lineage>
</organism>
<keyword evidence="3" id="KW-1185">Reference proteome</keyword>
<name>A0A1H6F5E1_9GAMM</name>
<evidence type="ECO:0008006" key="4">
    <source>
        <dbReference type="Google" id="ProtNLM"/>
    </source>
</evidence>
<gene>
    <name evidence="2" type="ORF">MBHS_01165</name>
</gene>
<dbReference type="Proteomes" id="UP000236724">
    <property type="component" value="Unassembled WGS sequence"/>
</dbReference>
<evidence type="ECO:0000313" key="2">
    <source>
        <dbReference type="EMBL" id="SEH05312.1"/>
    </source>
</evidence>
<dbReference type="Pfam" id="PF14362">
    <property type="entry name" value="DUF4407"/>
    <property type="match status" value="1"/>
</dbReference>
<keyword evidence="1" id="KW-0812">Transmembrane</keyword>
<sequence length="166" mass="19234">MIDTHKKREVVIIKEEEQLKERKNLVTTKYNEDIKLLDGLIKNQVEHIKNKNNQINEREKALKLKEDEQQKTIEIISSDEQGKNAKDFLLMLQALYDLISSTDGTKWTHFTFLVIIILVEIFPVFIKFINPRGAYDAEIAKIERLKVAEADAAIYSYSPQVSSQPT</sequence>
<evidence type="ECO:0000313" key="3">
    <source>
        <dbReference type="Proteomes" id="UP000236724"/>
    </source>
</evidence>
<evidence type="ECO:0000256" key="1">
    <source>
        <dbReference type="SAM" id="Phobius"/>
    </source>
</evidence>